<comment type="caution">
    <text evidence="1">The sequence shown here is derived from an EMBL/GenBank/DDBJ whole genome shotgun (WGS) entry which is preliminary data.</text>
</comment>
<name>A0ACC2X7C1_9TREE</name>
<keyword evidence="2" id="KW-1185">Reference proteome</keyword>
<dbReference type="Proteomes" id="UP001234202">
    <property type="component" value="Unassembled WGS sequence"/>
</dbReference>
<reference evidence="1" key="1">
    <citation type="submission" date="2023-04" db="EMBL/GenBank/DDBJ databases">
        <title>Draft Genome sequencing of Naganishia species isolated from polar environments using Oxford Nanopore Technology.</title>
        <authorList>
            <person name="Leo P."/>
            <person name="Venkateswaran K."/>
        </authorList>
    </citation>
    <scope>NUCLEOTIDE SEQUENCE</scope>
    <source>
        <strain evidence="1">DBVPG 5303</strain>
    </source>
</reference>
<organism evidence="1 2">
    <name type="scientific">Naganishia onofrii</name>
    <dbReference type="NCBI Taxonomy" id="1851511"/>
    <lineage>
        <taxon>Eukaryota</taxon>
        <taxon>Fungi</taxon>
        <taxon>Dikarya</taxon>
        <taxon>Basidiomycota</taxon>
        <taxon>Agaricomycotina</taxon>
        <taxon>Tremellomycetes</taxon>
        <taxon>Filobasidiales</taxon>
        <taxon>Filobasidiaceae</taxon>
        <taxon>Naganishia</taxon>
    </lineage>
</organism>
<protein>
    <submittedName>
        <fullName evidence="1">Uncharacterized protein</fullName>
    </submittedName>
</protein>
<dbReference type="EMBL" id="JASBWV010000023">
    <property type="protein sequence ID" value="KAJ9119797.1"/>
    <property type="molecule type" value="Genomic_DNA"/>
</dbReference>
<evidence type="ECO:0000313" key="2">
    <source>
        <dbReference type="Proteomes" id="UP001234202"/>
    </source>
</evidence>
<evidence type="ECO:0000313" key="1">
    <source>
        <dbReference type="EMBL" id="KAJ9119797.1"/>
    </source>
</evidence>
<gene>
    <name evidence="1" type="ORF">QFC24_005509</name>
</gene>
<proteinExistence type="predicted"/>
<sequence length="1075" mass="118331">MSRDSQGDDFLSSPPPPEEPSRQQDDSDYKPQKSLFLIDTSDEEDSANKSGKKRKRGPGKANVVVKREVGVKREVKEAVKDEDVMMLSSPEVSRISKAGKQLNGPVPSKEPSGSDTRSKSNRTSQAKLSTFERGLIGTCYCSAWSLTKGKGYCSPGSKIVVERTKTKEEKEAERVTKGGNTASGAKVGKTPGGTTVIKNGKVVKKQATLSNMGVRPNLGASTAKASKASNSGKASASTSASNPQDTIIRFRNTRGFEIGRLPSAITKHLAPLLASDLIYLSGTVVDCPAVLTVGCDIVLEVWIYLTKKAFDCHAATEDKESEKVTWGKEGETLVQRELRMRKDALAKLFDRVSLRPVRSSALTRSQKTALKQKPGLTTTKANATAPKHASKTGSKASSPGEVIEVEDSSDDDVKPKVIANGNLNPTGKAKQNGTAATLNKGKEKEVDDDESGDEAEVLDEKQLHDLESIFNRAQQTDGLLAEVEPPDTFLYTLRPYQKQALGWMTALEDGAANVREEAMHPLWEEYKFKEEPVFSSTVDIDGSNSRSSDQSFYFNPYDGDLSLDFPKANSRVRGGILADSMGMGKTCMLASLLHTNREADEPLTAGTGDGSASDSDDDGVPKPPKFRQLTLNKQWQPTTVTASKPAPLRRHATLVITPVSLAKQWQDELDRMSVKGSLRSALWYGNDRPDLSALLDDMEPESRTDVVITSYGTLVSEHAKWLTRQGVRSQLKSLFDIPWLRIVLDEAHTIKNRLSRAAKACYELDAQRRWALTGTPIVNRLDDLYSLLHFLHLEPWGQYAFFRSFVTVPFMAQDPKAIDVVQYILEQCLLRREKNMKDKDGKPIVDLPLKTVSFFINAGQAKVLKRKIYDAIYDRSRRKFIQLDQEGTIKNSYTSILAMLMRLRQAVDHPLLVMNKVSTDGEKSRDDILDMVGQDDEANIREMIVRFARGKDIDGDGSASPTRDTPDAVALAASQSIPECVICGYEVDGEKQEDSGKVPACPACGKTPLKASMLREVSNNKGAFSKTQPVLKKVDFQTSTKLRALIKRLKAIELQDPRYKALVFSQGTAVPKIKR</sequence>
<accession>A0ACC2X7C1</accession>